<evidence type="ECO:0000313" key="3">
    <source>
        <dbReference type="EMBL" id="KAJ8921387.1"/>
    </source>
</evidence>
<reference evidence="3 4" key="1">
    <citation type="journal article" date="2023" name="Insect Mol. Biol.">
        <title>Genome sequencing provides insights into the evolution of gene families encoding plant cell wall-degrading enzymes in longhorned beetles.</title>
        <authorList>
            <person name="Shin N.R."/>
            <person name="Okamura Y."/>
            <person name="Kirsch R."/>
            <person name="Pauchet Y."/>
        </authorList>
    </citation>
    <scope>NUCLEOTIDE SEQUENCE [LARGE SCALE GENOMIC DNA]</scope>
    <source>
        <strain evidence="3">EAD_L_NR</strain>
    </source>
</reference>
<proteinExistence type="predicted"/>
<organism evidence="3 4">
    <name type="scientific">Exocentrus adspersus</name>
    <dbReference type="NCBI Taxonomy" id="1586481"/>
    <lineage>
        <taxon>Eukaryota</taxon>
        <taxon>Metazoa</taxon>
        <taxon>Ecdysozoa</taxon>
        <taxon>Arthropoda</taxon>
        <taxon>Hexapoda</taxon>
        <taxon>Insecta</taxon>
        <taxon>Pterygota</taxon>
        <taxon>Neoptera</taxon>
        <taxon>Endopterygota</taxon>
        <taxon>Coleoptera</taxon>
        <taxon>Polyphaga</taxon>
        <taxon>Cucujiformia</taxon>
        <taxon>Chrysomeloidea</taxon>
        <taxon>Cerambycidae</taxon>
        <taxon>Lamiinae</taxon>
        <taxon>Acanthocinini</taxon>
        <taxon>Exocentrus</taxon>
    </lineage>
</organism>
<evidence type="ECO:0000256" key="1">
    <source>
        <dbReference type="ARBA" id="ARBA00022460"/>
    </source>
</evidence>
<dbReference type="AlphaFoldDB" id="A0AAV8W4Z0"/>
<dbReference type="InterPro" id="IPR050468">
    <property type="entry name" value="Cuticle_Struct_Prot"/>
</dbReference>
<evidence type="ECO:0000256" key="2">
    <source>
        <dbReference type="PROSITE-ProRule" id="PRU00497"/>
    </source>
</evidence>
<keyword evidence="4" id="KW-1185">Reference proteome</keyword>
<dbReference type="PROSITE" id="PS51155">
    <property type="entry name" value="CHIT_BIND_RR_2"/>
    <property type="match status" value="4"/>
</dbReference>
<dbReference type="InterPro" id="IPR031311">
    <property type="entry name" value="CHIT_BIND_RR_consensus"/>
</dbReference>
<dbReference type="EMBL" id="JANEYG010000010">
    <property type="protein sequence ID" value="KAJ8921387.1"/>
    <property type="molecule type" value="Genomic_DNA"/>
</dbReference>
<dbReference type="GO" id="GO:0008010">
    <property type="term" value="F:structural constituent of chitin-based larval cuticle"/>
    <property type="evidence" value="ECO:0007669"/>
    <property type="project" value="TreeGrafter"/>
</dbReference>
<name>A0AAV8W4Z0_9CUCU</name>
<comment type="caution">
    <text evidence="3">The sequence shown here is derived from an EMBL/GenBank/DDBJ whole genome shotgun (WGS) entry which is preliminary data.</text>
</comment>
<dbReference type="Proteomes" id="UP001159042">
    <property type="component" value="Unassembled WGS sequence"/>
</dbReference>
<dbReference type="PANTHER" id="PTHR10380">
    <property type="entry name" value="CUTICLE PROTEIN"/>
    <property type="match status" value="1"/>
</dbReference>
<evidence type="ECO:0000313" key="4">
    <source>
        <dbReference type="Proteomes" id="UP001159042"/>
    </source>
</evidence>
<protein>
    <submittedName>
        <fullName evidence="3">Uncharacterized protein</fullName>
    </submittedName>
</protein>
<accession>A0AAV8W4Z0</accession>
<dbReference type="PROSITE" id="PS00233">
    <property type="entry name" value="CHIT_BIND_RR_1"/>
    <property type="match status" value="3"/>
</dbReference>
<gene>
    <name evidence="3" type="ORF">NQ315_003003</name>
</gene>
<dbReference type="Pfam" id="PF00379">
    <property type="entry name" value="Chitin_bind_4"/>
    <property type="match status" value="4"/>
</dbReference>
<keyword evidence="1 2" id="KW-0193">Cuticle</keyword>
<dbReference type="PRINTS" id="PR00947">
    <property type="entry name" value="CUTICLE"/>
</dbReference>
<dbReference type="PANTHER" id="PTHR10380:SF218">
    <property type="entry name" value="ADULT CUTICLE PROTEIN 65AA-RELATED"/>
    <property type="match status" value="1"/>
</dbReference>
<dbReference type="InterPro" id="IPR000618">
    <property type="entry name" value="Insect_cuticle"/>
</dbReference>
<dbReference type="GO" id="GO:0062129">
    <property type="term" value="C:chitin-based extracellular matrix"/>
    <property type="evidence" value="ECO:0007669"/>
    <property type="project" value="TreeGrafter"/>
</dbReference>
<sequence length="549" mass="59007">MAIALKTKDSYKKISDIIKQNYDICNNYSQILLAVCIAAKGDSRPQEPATAQILRYDFKMDDTGKFDFNVDTSDGFHHDANGHHENVGAEDESLVVKGSYSYVGTDGEEYALSYLADKNGFQPSGKHVSEAEREVPISAKRVNEAKECLRFRKNSSTSFPFREQWKQDGNMFPLGSLVCYTDGSRMRNEYSGAGIYLENSGVQQSYSLGSYATILVACCIAANVDCRPQQDPSTAQTLRYDFNVDDSGTFEFNVDTSDGFHHDATGYLENVGTEDESLVVKGSYSYTGLDGVEYKVLLVLCLCVTVNCRPQDSASAQIVRYDLNLDDLGTFSFNVDTSDGFHHDANGYLENQGAEDESLVVKGSYSYITPDGVQYIVTYVADKNGFQPKTTLGVAGAGAGGGGRGGGGFGGGGGLGAECTATLCGTGLECIPQDYAKAKIIRNDFNLKDSGSFELNVDTSDGFHHDAYGYMENEGTKEASLVIRGKYFYIGSDGVLYTVNYVADKNGFQPSGKHIPQIGTPPPPPAVVGQAAPEAGASCIASLCGTGLG</sequence>